<dbReference type="Proteomes" id="UP000887116">
    <property type="component" value="Unassembled WGS sequence"/>
</dbReference>
<gene>
    <name evidence="1" type="primary">NCL1_34482</name>
    <name evidence="1" type="ORF">TNCT_168451</name>
</gene>
<dbReference type="AlphaFoldDB" id="A0A8X6GY42"/>
<organism evidence="1 2">
    <name type="scientific">Trichonephila clavata</name>
    <name type="common">Joro spider</name>
    <name type="synonym">Nephila clavata</name>
    <dbReference type="NCBI Taxonomy" id="2740835"/>
    <lineage>
        <taxon>Eukaryota</taxon>
        <taxon>Metazoa</taxon>
        <taxon>Ecdysozoa</taxon>
        <taxon>Arthropoda</taxon>
        <taxon>Chelicerata</taxon>
        <taxon>Arachnida</taxon>
        <taxon>Araneae</taxon>
        <taxon>Araneomorphae</taxon>
        <taxon>Entelegynae</taxon>
        <taxon>Araneoidea</taxon>
        <taxon>Nephilidae</taxon>
        <taxon>Trichonephila</taxon>
    </lineage>
</organism>
<proteinExistence type="predicted"/>
<evidence type="ECO:0000313" key="2">
    <source>
        <dbReference type="Proteomes" id="UP000887116"/>
    </source>
</evidence>
<name>A0A8X6GY42_TRICU</name>
<dbReference type="EMBL" id="BMAO01007104">
    <property type="protein sequence ID" value="GFR13666.1"/>
    <property type="molecule type" value="Genomic_DNA"/>
</dbReference>
<keyword evidence="2" id="KW-1185">Reference proteome</keyword>
<protein>
    <submittedName>
        <fullName evidence="1">Uncharacterized protein</fullName>
    </submittedName>
</protein>
<accession>A0A8X6GY42</accession>
<sequence length="143" mass="16092">MPAKLKAWLKAKLGFGGPVPYKTFTDEEVEEEPVVTFNCDYCGYRSPTQKGLRCHRLTVHRIGAGVRRTLDSHGRPFTYFDVKRITSPSCLEDAVWTLNHNIINCLGLKPVKSASIFITSNQVSGCLDHKSYQSLPGHHQVYL</sequence>
<evidence type="ECO:0000313" key="1">
    <source>
        <dbReference type="EMBL" id="GFR13666.1"/>
    </source>
</evidence>
<reference evidence="1" key="1">
    <citation type="submission" date="2020-07" db="EMBL/GenBank/DDBJ databases">
        <title>Multicomponent nature underlies the extraordinary mechanical properties of spider dragline silk.</title>
        <authorList>
            <person name="Kono N."/>
            <person name="Nakamura H."/>
            <person name="Mori M."/>
            <person name="Yoshida Y."/>
            <person name="Ohtoshi R."/>
            <person name="Malay A.D."/>
            <person name="Moran D.A.P."/>
            <person name="Tomita M."/>
            <person name="Numata K."/>
            <person name="Arakawa K."/>
        </authorList>
    </citation>
    <scope>NUCLEOTIDE SEQUENCE</scope>
</reference>
<comment type="caution">
    <text evidence="1">The sequence shown here is derived from an EMBL/GenBank/DDBJ whole genome shotgun (WGS) entry which is preliminary data.</text>
</comment>